<dbReference type="UniPathway" id="UPA00281"/>
<dbReference type="RefSeq" id="WP_007466454.1">
    <property type="nucleotide sequence ID" value="NZ_AMZO01000020.1"/>
</dbReference>
<dbReference type="EC" id="1.1.1.133" evidence="3 6"/>
<reference evidence="8 9" key="1">
    <citation type="submission" date="2012-12" db="EMBL/GenBank/DDBJ databases">
        <title>Genome Assembly of Photobacterium sp. AK15.</title>
        <authorList>
            <person name="Khatri I."/>
            <person name="Vaidya B."/>
            <person name="Srinivas T.N.R."/>
            <person name="Subramanian S."/>
            <person name="Pinnaka A."/>
        </authorList>
    </citation>
    <scope>NUCLEOTIDE SEQUENCE [LARGE SCALE GENOMIC DNA]</scope>
    <source>
        <strain evidence="8 9">AK15</strain>
    </source>
</reference>
<dbReference type="PANTHER" id="PTHR10491">
    <property type="entry name" value="DTDP-4-DEHYDRORHAMNOSE REDUCTASE"/>
    <property type="match status" value="1"/>
</dbReference>
<gene>
    <name evidence="8" type="ORF">C942_01644</name>
</gene>
<comment type="similarity">
    <text evidence="2 6">Belongs to the dTDP-4-dehydrorhamnose reductase family.</text>
</comment>
<evidence type="ECO:0000256" key="5">
    <source>
        <dbReference type="ARBA" id="ARBA00048200"/>
    </source>
</evidence>
<dbReference type="InterPro" id="IPR029903">
    <property type="entry name" value="RmlD-like-bd"/>
</dbReference>
<dbReference type="NCBIfam" id="TIGR01214">
    <property type="entry name" value="rmlD"/>
    <property type="match status" value="1"/>
</dbReference>
<evidence type="ECO:0000256" key="1">
    <source>
        <dbReference type="ARBA" id="ARBA00004781"/>
    </source>
</evidence>
<protein>
    <recommendedName>
        <fullName evidence="4 6">dTDP-4-dehydrorhamnose reductase</fullName>
        <ecNumber evidence="3 6">1.1.1.133</ecNumber>
    </recommendedName>
</protein>
<evidence type="ECO:0000259" key="7">
    <source>
        <dbReference type="Pfam" id="PF04321"/>
    </source>
</evidence>
<dbReference type="AlphaFoldDB" id="L8JA20"/>
<dbReference type="UniPathway" id="UPA00124"/>
<dbReference type="GO" id="GO:0008831">
    <property type="term" value="F:dTDP-4-dehydrorhamnose reductase activity"/>
    <property type="evidence" value="ECO:0007669"/>
    <property type="project" value="UniProtKB-EC"/>
</dbReference>
<evidence type="ECO:0000256" key="3">
    <source>
        <dbReference type="ARBA" id="ARBA00012929"/>
    </source>
</evidence>
<keyword evidence="6" id="KW-0560">Oxidoreductase</keyword>
<dbReference type="EMBL" id="AMZO01000020">
    <property type="protein sequence ID" value="ELR65073.1"/>
    <property type="molecule type" value="Genomic_DNA"/>
</dbReference>
<evidence type="ECO:0000256" key="4">
    <source>
        <dbReference type="ARBA" id="ARBA00017099"/>
    </source>
</evidence>
<keyword evidence="6" id="KW-0521">NADP</keyword>
<comment type="pathway">
    <text evidence="1 6">Carbohydrate biosynthesis; dTDP-L-rhamnose biosynthesis.</text>
</comment>
<dbReference type="Proteomes" id="UP000011134">
    <property type="component" value="Unassembled WGS sequence"/>
</dbReference>
<comment type="function">
    <text evidence="6">Catalyzes the reduction of dTDP-6-deoxy-L-lyxo-4-hexulose to yield dTDP-L-rhamnose.</text>
</comment>
<dbReference type="GO" id="GO:0019305">
    <property type="term" value="P:dTDP-rhamnose biosynthetic process"/>
    <property type="evidence" value="ECO:0007669"/>
    <property type="project" value="UniProtKB-UniPathway"/>
</dbReference>
<evidence type="ECO:0000256" key="6">
    <source>
        <dbReference type="RuleBase" id="RU364082"/>
    </source>
</evidence>
<dbReference type="OrthoDB" id="9803892at2"/>
<dbReference type="CDD" id="cd05254">
    <property type="entry name" value="dTDP_HR_like_SDR_e"/>
    <property type="match status" value="1"/>
</dbReference>
<evidence type="ECO:0000313" key="8">
    <source>
        <dbReference type="EMBL" id="ELR65073.1"/>
    </source>
</evidence>
<dbReference type="PANTHER" id="PTHR10491:SF4">
    <property type="entry name" value="METHIONINE ADENOSYLTRANSFERASE 2 SUBUNIT BETA"/>
    <property type="match status" value="1"/>
</dbReference>
<comment type="caution">
    <text evidence="8">The sequence shown here is derived from an EMBL/GenBank/DDBJ whole genome shotgun (WGS) entry which is preliminary data.</text>
</comment>
<dbReference type="PATRIC" id="fig|1056511.3.peg.2721"/>
<dbReference type="InterPro" id="IPR005913">
    <property type="entry name" value="dTDP_dehydrorham_reduct"/>
</dbReference>
<keyword evidence="9" id="KW-1185">Reference proteome</keyword>
<sequence>MRVLITGSNGQLGHCLVKKLNSKFELLAVDRDNLNIIDKKAVENLVSTFKPQIIINCAAYTAVDKAEVEKKIVYEINESGVKNLAIAAENIDAALIQLSTDYVYDGNKKGIHSESSITKPSSIYGKSKLAGEEQAQINCKKHLIIRTSWLFDEYGNNFVKTMMRIARERKTLEIVNDQFGAPTYCKDLAVLIERILELIVQNRKIDWGIYNYSGSPYTNWHEFAEYIFEEAFSNKIITVKPKLIPVTSSKYQCLAKRPLNSKLDCSKAEKNFGIKPSDWKKALKNIKDFIHIEE</sequence>
<accession>L8JA20</accession>
<dbReference type="Pfam" id="PF04321">
    <property type="entry name" value="RmlD_sub_bind"/>
    <property type="match status" value="1"/>
</dbReference>
<proteinExistence type="inferred from homology"/>
<comment type="cofactor">
    <cofactor evidence="6">
        <name>Mg(2+)</name>
        <dbReference type="ChEBI" id="CHEBI:18420"/>
    </cofactor>
    <text evidence="6">Binds 1 Mg(2+) ion per monomer.</text>
</comment>
<dbReference type="GO" id="GO:0005829">
    <property type="term" value="C:cytosol"/>
    <property type="evidence" value="ECO:0007669"/>
    <property type="project" value="TreeGrafter"/>
</dbReference>
<dbReference type="InterPro" id="IPR036291">
    <property type="entry name" value="NAD(P)-bd_dom_sf"/>
</dbReference>
<organism evidence="8 9">
    <name type="scientific">Photobacterium marinum</name>
    <dbReference type="NCBI Taxonomy" id="1056511"/>
    <lineage>
        <taxon>Bacteria</taxon>
        <taxon>Pseudomonadati</taxon>
        <taxon>Pseudomonadota</taxon>
        <taxon>Gammaproteobacteria</taxon>
        <taxon>Vibrionales</taxon>
        <taxon>Vibrionaceae</taxon>
        <taxon>Photobacterium</taxon>
    </lineage>
</organism>
<name>L8JA20_9GAMM</name>
<evidence type="ECO:0000256" key="2">
    <source>
        <dbReference type="ARBA" id="ARBA00010944"/>
    </source>
</evidence>
<dbReference type="SUPFAM" id="SSF51735">
    <property type="entry name" value="NAD(P)-binding Rossmann-fold domains"/>
    <property type="match status" value="1"/>
</dbReference>
<dbReference type="Gene3D" id="3.90.25.10">
    <property type="entry name" value="UDP-galactose 4-epimerase, domain 1"/>
    <property type="match status" value="1"/>
</dbReference>
<evidence type="ECO:0000313" key="9">
    <source>
        <dbReference type="Proteomes" id="UP000011134"/>
    </source>
</evidence>
<dbReference type="Gene3D" id="3.40.50.720">
    <property type="entry name" value="NAD(P)-binding Rossmann-like Domain"/>
    <property type="match status" value="1"/>
</dbReference>
<feature type="domain" description="RmlD-like substrate binding" evidence="7">
    <location>
        <begin position="1"/>
        <end position="286"/>
    </location>
</feature>
<dbReference type="GO" id="GO:0009243">
    <property type="term" value="P:O antigen biosynthetic process"/>
    <property type="evidence" value="ECO:0007669"/>
    <property type="project" value="UniProtKB-UniPathway"/>
</dbReference>
<comment type="catalytic activity">
    <reaction evidence="5 6">
        <text>dTDP-beta-L-rhamnose + NADP(+) = dTDP-4-dehydro-beta-L-rhamnose + NADPH + H(+)</text>
        <dbReference type="Rhea" id="RHEA:21796"/>
        <dbReference type="ChEBI" id="CHEBI:15378"/>
        <dbReference type="ChEBI" id="CHEBI:57510"/>
        <dbReference type="ChEBI" id="CHEBI:57783"/>
        <dbReference type="ChEBI" id="CHEBI:58349"/>
        <dbReference type="ChEBI" id="CHEBI:62830"/>
        <dbReference type="EC" id="1.1.1.133"/>
    </reaction>
</comment>